<geneLocation type="plasmid" evidence="2">
    <name>3</name>
</geneLocation>
<gene>
    <name evidence="2" type="ORF">RradSPS_3110</name>
</gene>
<dbReference type="eggNOG" id="COG3210">
    <property type="taxonomic scope" value="Bacteria"/>
</dbReference>
<organism evidence="2 3">
    <name type="scientific">Rubrobacter radiotolerans</name>
    <name type="common">Arthrobacter radiotolerans</name>
    <dbReference type="NCBI Taxonomy" id="42256"/>
    <lineage>
        <taxon>Bacteria</taxon>
        <taxon>Bacillati</taxon>
        <taxon>Actinomycetota</taxon>
        <taxon>Rubrobacteria</taxon>
        <taxon>Rubrobacterales</taxon>
        <taxon>Rubrobacteraceae</taxon>
        <taxon>Rubrobacter</taxon>
    </lineage>
</organism>
<name>A0A023X7S4_RUBRA</name>
<dbReference type="Proteomes" id="UP000025229">
    <property type="component" value="Plasmid 3"/>
</dbReference>
<evidence type="ECO:0000259" key="1">
    <source>
        <dbReference type="Pfam" id="PF21814"/>
    </source>
</evidence>
<reference evidence="2 3" key="1">
    <citation type="submission" date="2014-03" db="EMBL/GenBank/DDBJ databases">
        <title>Complete genome sequence of the Radio-Resistant Rubrobacter radiotolerans RSPS-4.</title>
        <authorList>
            <person name="Egas C.C."/>
            <person name="Barroso C.C."/>
            <person name="Froufe H.J.C."/>
            <person name="Pacheco J.J."/>
            <person name="Albuquerque L.L."/>
            <person name="da Costa M.M.S."/>
        </authorList>
    </citation>
    <scope>NUCLEOTIDE SEQUENCE [LARGE SCALE GENOMIC DNA]</scope>
    <source>
        <strain evidence="2 3">RSPS-4</strain>
        <plasmid evidence="2 3">3</plasmid>
    </source>
</reference>
<protein>
    <recommendedName>
        <fullName evidence="1">DUF6883 domain-containing protein</fullName>
    </recommendedName>
</protein>
<keyword evidence="2" id="KW-0614">Plasmid</keyword>
<dbReference type="InterPro" id="IPR049250">
    <property type="entry name" value="DUF6883"/>
</dbReference>
<proteinExistence type="predicted"/>
<dbReference type="HOGENOM" id="CLU_1440098_0_0_11"/>
<feature type="domain" description="DUF6883" evidence="1">
    <location>
        <begin position="80"/>
        <end position="187"/>
    </location>
</feature>
<keyword evidence="3" id="KW-1185">Reference proteome</keyword>
<dbReference type="PATRIC" id="fig|42256.3.peg.3155"/>
<dbReference type="AlphaFoldDB" id="A0A023X7S4"/>
<dbReference type="Pfam" id="PF21814">
    <property type="entry name" value="DUF6883"/>
    <property type="match status" value="1"/>
</dbReference>
<dbReference type="EMBL" id="CP007517">
    <property type="protein sequence ID" value="AHY48393.1"/>
    <property type="molecule type" value="Genomic_DNA"/>
</dbReference>
<evidence type="ECO:0000313" key="3">
    <source>
        <dbReference type="Proteomes" id="UP000025229"/>
    </source>
</evidence>
<evidence type="ECO:0000313" key="2">
    <source>
        <dbReference type="EMBL" id="AHY48393.1"/>
    </source>
</evidence>
<dbReference type="KEGG" id="rrd:RradSPS_3110"/>
<sequence length="188" mass="20425">MSAGTHGRPENEQGPPAGIACTSEVEVISGLLPRPWTVGNLALQPSAGWASRGASEREHTVDPWLSAELPAARYPGAMAKLPNPEKAVVEMRKLRDYCLSPEHPRGRHKARVFASALGLTAEDSEELRDALFSAVVSEEAAPTEEDEYGKRYVLDFEMSTEAGSATVRSGWIVRSGEGFPRFTSCWVL</sequence>
<accession>A0A023X7S4</accession>